<reference evidence="1" key="2">
    <citation type="journal article" date="2015" name="Data Brief">
        <title>Shoot transcriptome of the giant reed, Arundo donax.</title>
        <authorList>
            <person name="Barrero R.A."/>
            <person name="Guerrero F.D."/>
            <person name="Moolhuijzen P."/>
            <person name="Goolsby J.A."/>
            <person name="Tidwell J."/>
            <person name="Bellgard S.E."/>
            <person name="Bellgard M.I."/>
        </authorList>
    </citation>
    <scope>NUCLEOTIDE SEQUENCE</scope>
    <source>
        <tissue evidence="1">Shoot tissue taken approximately 20 cm above the soil surface</tissue>
    </source>
</reference>
<dbReference type="EMBL" id="GBRH01228143">
    <property type="protein sequence ID" value="JAD69752.1"/>
    <property type="molecule type" value="Transcribed_RNA"/>
</dbReference>
<sequence length="27" mass="2772">MNSRSCIPSKIVGDAVLEGDTPALLQG</sequence>
<proteinExistence type="predicted"/>
<name>A0A0A9CE13_ARUDO</name>
<dbReference type="AlphaFoldDB" id="A0A0A9CE13"/>
<accession>A0A0A9CE13</accession>
<reference evidence="1" key="1">
    <citation type="submission" date="2014-09" db="EMBL/GenBank/DDBJ databases">
        <authorList>
            <person name="Magalhaes I.L.F."/>
            <person name="Oliveira U."/>
            <person name="Santos F.R."/>
            <person name="Vidigal T.H.D.A."/>
            <person name="Brescovit A.D."/>
            <person name="Santos A.J."/>
        </authorList>
    </citation>
    <scope>NUCLEOTIDE SEQUENCE</scope>
    <source>
        <tissue evidence="1">Shoot tissue taken approximately 20 cm above the soil surface</tissue>
    </source>
</reference>
<organism evidence="1">
    <name type="scientific">Arundo donax</name>
    <name type="common">Giant reed</name>
    <name type="synonym">Donax arundinaceus</name>
    <dbReference type="NCBI Taxonomy" id="35708"/>
    <lineage>
        <taxon>Eukaryota</taxon>
        <taxon>Viridiplantae</taxon>
        <taxon>Streptophyta</taxon>
        <taxon>Embryophyta</taxon>
        <taxon>Tracheophyta</taxon>
        <taxon>Spermatophyta</taxon>
        <taxon>Magnoliopsida</taxon>
        <taxon>Liliopsida</taxon>
        <taxon>Poales</taxon>
        <taxon>Poaceae</taxon>
        <taxon>PACMAD clade</taxon>
        <taxon>Arundinoideae</taxon>
        <taxon>Arundineae</taxon>
        <taxon>Arundo</taxon>
    </lineage>
</organism>
<protein>
    <submittedName>
        <fullName evidence="1">Uncharacterized protein</fullName>
    </submittedName>
</protein>
<evidence type="ECO:0000313" key="1">
    <source>
        <dbReference type="EMBL" id="JAD69752.1"/>
    </source>
</evidence>